<dbReference type="GO" id="GO:0005737">
    <property type="term" value="C:cytoplasm"/>
    <property type="evidence" value="ECO:0007669"/>
    <property type="project" value="UniProtKB-SubCell"/>
</dbReference>
<dbReference type="Pfam" id="PF08591">
    <property type="entry name" value="RNR_inhib"/>
    <property type="match status" value="1"/>
</dbReference>
<organism evidence="7">
    <name type="scientific">Trichophyton rubrum CBS 288.86</name>
    <dbReference type="NCBI Taxonomy" id="1215330"/>
    <lineage>
        <taxon>Eukaryota</taxon>
        <taxon>Fungi</taxon>
        <taxon>Dikarya</taxon>
        <taxon>Ascomycota</taxon>
        <taxon>Pezizomycotina</taxon>
        <taxon>Eurotiomycetes</taxon>
        <taxon>Eurotiomycetidae</taxon>
        <taxon>Onygenales</taxon>
        <taxon>Arthrodermataceae</taxon>
        <taxon>Trichophyton</taxon>
    </lineage>
</organism>
<accession>A0A022WCW1</accession>
<dbReference type="PANTHER" id="PTHR28081:SF1">
    <property type="entry name" value="DAMAGE-REGULATED IMPORT FACILITATOR 1"/>
    <property type="match status" value="1"/>
</dbReference>
<dbReference type="PANTHER" id="PTHR28081">
    <property type="entry name" value="DAMAGE-REGULATED IMPORT FACILITATOR 1-RELATED"/>
    <property type="match status" value="1"/>
</dbReference>
<proteinExistence type="inferred from homology"/>
<dbReference type="Proteomes" id="UP000023758">
    <property type="component" value="Unassembled WGS sequence"/>
</dbReference>
<dbReference type="GO" id="GO:0005634">
    <property type="term" value="C:nucleus"/>
    <property type="evidence" value="ECO:0007669"/>
    <property type="project" value="UniProtKB-SubCell"/>
</dbReference>
<protein>
    <submittedName>
        <fullName evidence="7">Uncharacterized protein</fullName>
    </submittedName>
</protein>
<dbReference type="HOGENOM" id="CLU_050885_2_1_1"/>
<comment type="similarity">
    <text evidence="3">Belongs to the DIF1/spd1 family.</text>
</comment>
<evidence type="ECO:0000313" key="7">
    <source>
        <dbReference type="EMBL" id="EZF56187.1"/>
    </source>
</evidence>
<evidence type="ECO:0000256" key="4">
    <source>
        <dbReference type="ARBA" id="ARBA00022490"/>
    </source>
</evidence>
<keyword evidence="4" id="KW-0963">Cytoplasm</keyword>
<sequence length="277" mass="30643">MAPGTVVSASSKKRRFQVPITQYFSPSTSQQAESEPSSHFNYNAPTHSAHPSLPPTIQSSLLAVGMRVRKAVPEGYRTKLTAKANGHQSKTTPRDEQYTDSSISPAYTELIPFSGAFKVGNYGVQSFPRPSAAVTEPITAARQLDEESLPFSSQDSTQSFESSSSIPRPNSYKRGFEIEEDDEDFDGQYSFPSRIHPSHSRPILLPRSGRQRTLRSKASSPSSSLLKGRSPQENWGLAFNFNNGGGGDFEDADFLKRREDVDEEYLRQAREVRMGGI</sequence>
<evidence type="ECO:0000256" key="2">
    <source>
        <dbReference type="ARBA" id="ARBA00004496"/>
    </source>
</evidence>
<feature type="region of interest" description="Disordered" evidence="6">
    <location>
        <begin position="184"/>
        <end position="231"/>
    </location>
</feature>
<gene>
    <name evidence="7" type="ORF">H103_01427</name>
</gene>
<evidence type="ECO:0000256" key="1">
    <source>
        <dbReference type="ARBA" id="ARBA00004123"/>
    </source>
</evidence>
<evidence type="ECO:0000256" key="6">
    <source>
        <dbReference type="SAM" id="MobiDB-lite"/>
    </source>
</evidence>
<dbReference type="AlphaFoldDB" id="A0A022WCW1"/>
<dbReference type="InterPro" id="IPR013900">
    <property type="entry name" value="RNR_inhibitor"/>
</dbReference>
<feature type="region of interest" description="Disordered" evidence="6">
    <location>
        <begin position="18"/>
        <end position="52"/>
    </location>
</feature>
<evidence type="ECO:0000256" key="5">
    <source>
        <dbReference type="ARBA" id="ARBA00023242"/>
    </source>
</evidence>
<keyword evidence="5" id="KW-0539">Nucleus</keyword>
<feature type="compositionally biased region" description="Low complexity" evidence="6">
    <location>
        <begin position="151"/>
        <end position="165"/>
    </location>
</feature>
<reference evidence="7" key="1">
    <citation type="submission" date="2014-02" db="EMBL/GenBank/DDBJ databases">
        <title>The Genome Sequence of Trichophyton rubrum (morphotype fischeri) CBS 288.86.</title>
        <authorList>
            <consortium name="The Broad Institute Genomics Platform"/>
            <person name="Cuomo C.A."/>
            <person name="White T.C."/>
            <person name="Graser Y."/>
            <person name="Martinez-Rossi N."/>
            <person name="Heitman J."/>
            <person name="Young S.K."/>
            <person name="Zeng Q."/>
            <person name="Gargeya S."/>
            <person name="Abouelleil A."/>
            <person name="Alvarado L."/>
            <person name="Chapman S.B."/>
            <person name="Gainer-Dewar J."/>
            <person name="Goldberg J."/>
            <person name="Griggs A."/>
            <person name="Gujja S."/>
            <person name="Hansen M."/>
            <person name="Howarth C."/>
            <person name="Imamovic A."/>
            <person name="Larimer J."/>
            <person name="Martinez D."/>
            <person name="Murphy C."/>
            <person name="Pearson M.D."/>
            <person name="Persinoti G."/>
            <person name="Poon T."/>
            <person name="Priest M."/>
            <person name="Roberts A.D."/>
            <person name="Saif S."/>
            <person name="Shea T.D."/>
            <person name="Sykes S.N."/>
            <person name="Wortman J."/>
            <person name="Nusbaum C."/>
            <person name="Birren B."/>
        </authorList>
    </citation>
    <scope>NUCLEOTIDE SEQUENCE [LARGE SCALE GENOMIC DNA]</scope>
    <source>
        <strain evidence="7">CBS 288.86</strain>
    </source>
</reference>
<name>A0A022WCW1_TRIRU</name>
<dbReference type="OrthoDB" id="4072855at2759"/>
<feature type="compositionally biased region" description="Polar residues" evidence="6">
    <location>
        <begin position="19"/>
        <end position="46"/>
    </location>
</feature>
<dbReference type="EMBL" id="KK207727">
    <property type="protein sequence ID" value="EZF56187.1"/>
    <property type="molecule type" value="Genomic_DNA"/>
</dbReference>
<dbReference type="GO" id="GO:1990846">
    <property type="term" value="F:ribonucleoside-diphosphate reductase inhibitor activity"/>
    <property type="evidence" value="ECO:0007669"/>
    <property type="project" value="TreeGrafter"/>
</dbReference>
<feature type="compositionally biased region" description="Low complexity" evidence="6">
    <location>
        <begin position="216"/>
        <end position="231"/>
    </location>
</feature>
<evidence type="ECO:0000256" key="3">
    <source>
        <dbReference type="ARBA" id="ARBA00005459"/>
    </source>
</evidence>
<feature type="region of interest" description="Disordered" evidence="6">
    <location>
        <begin position="147"/>
        <end position="172"/>
    </location>
</feature>
<comment type="subcellular location">
    <subcellularLocation>
        <location evidence="2">Cytoplasm</location>
    </subcellularLocation>
    <subcellularLocation>
        <location evidence="1">Nucleus</location>
    </subcellularLocation>
</comment>
<feature type="region of interest" description="Disordered" evidence="6">
    <location>
        <begin position="77"/>
        <end position="100"/>
    </location>
</feature>
<dbReference type="GO" id="GO:0008104">
    <property type="term" value="P:intracellular protein localization"/>
    <property type="evidence" value="ECO:0007669"/>
    <property type="project" value="TreeGrafter"/>
</dbReference>